<feature type="domain" description="VOC" evidence="1">
    <location>
        <begin position="5"/>
        <end position="132"/>
    </location>
</feature>
<dbReference type="Proteomes" id="UP000437736">
    <property type="component" value="Unassembled WGS sequence"/>
</dbReference>
<protein>
    <submittedName>
        <fullName evidence="2">Glyoxalase</fullName>
    </submittedName>
</protein>
<dbReference type="SUPFAM" id="SSF54593">
    <property type="entry name" value="Glyoxalase/Bleomycin resistance protein/Dihydroxybiphenyl dioxygenase"/>
    <property type="match status" value="1"/>
</dbReference>
<keyword evidence="3" id="KW-1185">Reference proteome</keyword>
<dbReference type="InterPro" id="IPR037523">
    <property type="entry name" value="VOC_core"/>
</dbReference>
<dbReference type="CDD" id="cd08357">
    <property type="entry name" value="VOC_like"/>
    <property type="match status" value="1"/>
</dbReference>
<evidence type="ECO:0000313" key="2">
    <source>
        <dbReference type="EMBL" id="MST31993.1"/>
    </source>
</evidence>
<organism evidence="2 3">
    <name type="scientific">Acidiferrimicrobium australe</name>
    <dbReference type="NCBI Taxonomy" id="2664430"/>
    <lineage>
        <taxon>Bacteria</taxon>
        <taxon>Bacillati</taxon>
        <taxon>Actinomycetota</taxon>
        <taxon>Acidimicrobiia</taxon>
        <taxon>Acidimicrobiales</taxon>
        <taxon>Acidimicrobiaceae</taxon>
        <taxon>Acidiferrimicrobium</taxon>
    </lineage>
</organism>
<reference evidence="2 3" key="1">
    <citation type="submission" date="2019-11" db="EMBL/GenBank/DDBJ databases">
        <title>Acidiferrimicrobium australis gen. nov., sp. nov., an acidophilic and obligately heterotrophic, member of the Actinobacteria that catalyses dissimilatory oxido- reduction of iron isolated from metal-rich acidic water in Chile.</title>
        <authorList>
            <person name="Gonzalez D."/>
            <person name="Huber K."/>
            <person name="Hedrich S."/>
            <person name="Rojas-Villalobos C."/>
            <person name="Quatrini R."/>
            <person name="Dinamarca M.A."/>
            <person name="Schwarz A."/>
            <person name="Canales C."/>
            <person name="Nancucheo I."/>
        </authorList>
    </citation>
    <scope>NUCLEOTIDE SEQUENCE [LARGE SCALE GENOMIC DNA]</scope>
    <source>
        <strain evidence="2 3">USS-CCA1</strain>
    </source>
</reference>
<comment type="caution">
    <text evidence="2">The sequence shown here is derived from an EMBL/GenBank/DDBJ whole genome shotgun (WGS) entry which is preliminary data.</text>
</comment>
<evidence type="ECO:0000259" key="1">
    <source>
        <dbReference type="PROSITE" id="PS51819"/>
    </source>
</evidence>
<evidence type="ECO:0000313" key="3">
    <source>
        <dbReference type="Proteomes" id="UP000437736"/>
    </source>
</evidence>
<dbReference type="PANTHER" id="PTHR39434">
    <property type="match status" value="1"/>
</dbReference>
<proteinExistence type="predicted"/>
<dbReference type="EMBL" id="WJHE01000191">
    <property type="protein sequence ID" value="MST31993.1"/>
    <property type="molecule type" value="Genomic_DNA"/>
</dbReference>
<dbReference type="Pfam" id="PF00903">
    <property type="entry name" value="Glyoxalase"/>
    <property type="match status" value="1"/>
</dbReference>
<dbReference type="PROSITE" id="PS51819">
    <property type="entry name" value="VOC"/>
    <property type="match status" value="1"/>
</dbReference>
<sequence length="141" mass="15682">MSGHPRFHLAVPVDDLDAARAFYGDLLGCPQGREADTWVDWDLYGHQLVTHLVPRAADRVAGRNPVDGHDVPVPHFGVLLGVEDFHLLAGRLRDAGVRFVIEPHLRFAGLPGEQWTMFFLDPAGNALEFKAFTDDAAVFRR</sequence>
<accession>A0ABW9QR77</accession>
<dbReference type="PANTHER" id="PTHR39434:SF1">
    <property type="entry name" value="VOC DOMAIN-CONTAINING PROTEIN"/>
    <property type="match status" value="1"/>
</dbReference>
<dbReference type="InterPro" id="IPR029068">
    <property type="entry name" value="Glyas_Bleomycin-R_OHBP_Dase"/>
</dbReference>
<dbReference type="InterPro" id="IPR004360">
    <property type="entry name" value="Glyas_Fos-R_dOase_dom"/>
</dbReference>
<name>A0ABW9QR77_9ACTN</name>
<dbReference type="Gene3D" id="3.10.180.10">
    <property type="entry name" value="2,3-Dihydroxybiphenyl 1,2-Dioxygenase, domain 1"/>
    <property type="match status" value="1"/>
</dbReference>
<gene>
    <name evidence="2" type="ORF">GHK86_04535</name>
</gene>